<evidence type="ECO:0000256" key="4">
    <source>
        <dbReference type="ARBA" id="ARBA00022475"/>
    </source>
</evidence>
<dbReference type="InterPro" id="IPR003594">
    <property type="entry name" value="HATPase_dom"/>
</dbReference>
<dbReference type="Gene3D" id="3.30.450.40">
    <property type="match status" value="1"/>
</dbReference>
<keyword evidence="5" id="KW-0597">Phosphoprotein</keyword>
<name>A0ABN0YPW6_9BACL</name>
<dbReference type="Pfam" id="PF13492">
    <property type="entry name" value="GAF_3"/>
    <property type="match status" value="1"/>
</dbReference>
<accession>A0ABN0YPW6</accession>
<dbReference type="Proteomes" id="UP001500340">
    <property type="component" value="Unassembled WGS sequence"/>
</dbReference>
<dbReference type="InterPro" id="IPR036890">
    <property type="entry name" value="HATPase_C_sf"/>
</dbReference>
<dbReference type="GO" id="GO:0016301">
    <property type="term" value="F:kinase activity"/>
    <property type="evidence" value="ECO:0007669"/>
    <property type="project" value="UniProtKB-KW"/>
</dbReference>
<dbReference type="RefSeq" id="WP_343863966.1">
    <property type="nucleotide sequence ID" value="NZ_BAAACX010000018.1"/>
</dbReference>
<proteinExistence type="predicted"/>
<dbReference type="PROSITE" id="PS50109">
    <property type="entry name" value="HIS_KIN"/>
    <property type="match status" value="1"/>
</dbReference>
<dbReference type="InterPro" id="IPR029016">
    <property type="entry name" value="GAF-like_dom_sf"/>
</dbReference>
<evidence type="ECO:0000256" key="14">
    <source>
        <dbReference type="SAM" id="Phobius"/>
    </source>
</evidence>
<feature type="transmembrane region" description="Helical" evidence="14">
    <location>
        <begin position="89"/>
        <end position="112"/>
    </location>
</feature>
<keyword evidence="7 14" id="KW-0812">Transmembrane</keyword>
<evidence type="ECO:0000256" key="11">
    <source>
        <dbReference type="ARBA" id="ARBA00022989"/>
    </source>
</evidence>
<dbReference type="PANTHER" id="PTHR34220">
    <property type="entry name" value="SENSOR HISTIDINE KINASE YPDA"/>
    <property type="match status" value="1"/>
</dbReference>
<feature type="domain" description="Histidine kinase" evidence="15">
    <location>
        <begin position="479"/>
        <end position="582"/>
    </location>
</feature>
<keyword evidence="6" id="KW-0808">Transferase</keyword>
<evidence type="ECO:0000256" key="6">
    <source>
        <dbReference type="ARBA" id="ARBA00022679"/>
    </source>
</evidence>
<organism evidence="16 17">
    <name type="scientific">Paenibacillus motobuensis</name>
    <dbReference type="NCBI Taxonomy" id="295324"/>
    <lineage>
        <taxon>Bacteria</taxon>
        <taxon>Bacillati</taxon>
        <taxon>Bacillota</taxon>
        <taxon>Bacilli</taxon>
        <taxon>Bacillales</taxon>
        <taxon>Paenibacillaceae</taxon>
        <taxon>Paenibacillus</taxon>
    </lineage>
</organism>
<evidence type="ECO:0000313" key="16">
    <source>
        <dbReference type="EMBL" id="GAA0404741.1"/>
    </source>
</evidence>
<evidence type="ECO:0000256" key="10">
    <source>
        <dbReference type="ARBA" id="ARBA00022840"/>
    </source>
</evidence>
<keyword evidence="12" id="KW-0902">Two-component regulatory system</keyword>
<evidence type="ECO:0000256" key="7">
    <source>
        <dbReference type="ARBA" id="ARBA00022692"/>
    </source>
</evidence>
<dbReference type="Gene3D" id="3.30.565.10">
    <property type="entry name" value="Histidine kinase-like ATPase, C-terminal domain"/>
    <property type="match status" value="1"/>
</dbReference>
<dbReference type="SUPFAM" id="SSF55781">
    <property type="entry name" value="GAF domain-like"/>
    <property type="match status" value="1"/>
</dbReference>
<feature type="transmembrane region" description="Helical" evidence="14">
    <location>
        <begin position="6"/>
        <end position="23"/>
    </location>
</feature>
<evidence type="ECO:0000313" key="17">
    <source>
        <dbReference type="Proteomes" id="UP001500340"/>
    </source>
</evidence>
<dbReference type="InterPro" id="IPR005467">
    <property type="entry name" value="His_kinase_dom"/>
</dbReference>
<keyword evidence="10" id="KW-0067">ATP-binding</keyword>
<comment type="catalytic activity">
    <reaction evidence="1">
        <text>ATP + protein L-histidine = ADP + protein N-phospho-L-histidine.</text>
        <dbReference type="EC" id="2.7.13.3"/>
    </reaction>
</comment>
<gene>
    <name evidence="16" type="primary">lytS</name>
    <name evidence="16" type="ORF">GCM10008933_38840</name>
</gene>
<sequence>MLQLLPFMIEKIGIIVIAAFLLSQMKSFRQIVQGEHKTSEKIKLTILFGTFGIISNYTGIEIHHSTIAHHNWHWLASIGSDNAIANTRVMGVFIGGLIGGPAVGLGSGLIAGLHRYSLGGYTAAACAISTILAGATAGYIGKWRRRKSNKLTPFFTVAVGMTLEAVQMIIILIMAKPFINAWELVKLIGLPMIIGNGFGTLLFVVIIQSVLNDKERTRAFQTNRTFQIAEQTLPFFRQGLNPDSCKEISKIMLLGTDADAVAITDDNKVLSHVGAASDHHTPLEGLATKLTRKVLEQGVIHVARSKKDIHCFRADCPLQAAIVIPLKVHGTTVGSLKMYFTRPDKLTEVQQELAEGLANLFSTQLELAQAEHQTKLLKDAEIRALQAQIHPHFFFNAMNTISALCRTDVERARELLIDLSIFFRSNLQGARQLLIPLEQEIEHVEAYLSLEQARFPNKYQIDWDIEPGLEKVLLPPFSLQPLVENAIHHAFANIKENRKIIISIYTAKESMTIVVEDNGTGINSEKMRVLGEQTVDSQKGTGTAIFNISERLEGIYNGRASLRIQSEVGKGTIITMSIPLEHTEVV</sequence>
<evidence type="ECO:0000256" key="12">
    <source>
        <dbReference type="ARBA" id="ARBA00023012"/>
    </source>
</evidence>
<keyword evidence="4" id="KW-1003">Cell membrane</keyword>
<feature type="transmembrane region" description="Helical" evidence="14">
    <location>
        <begin position="187"/>
        <end position="211"/>
    </location>
</feature>
<comment type="caution">
    <text evidence="16">The sequence shown here is derived from an EMBL/GenBank/DDBJ whole genome shotgun (WGS) entry which is preliminary data.</text>
</comment>
<dbReference type="SMART" id="SM00065">
    <property type="entry name" value="GAF"/>
    <property type="match status" value="1"/>
</dbReference>
<protein>
    <recommendedName>
        <fullName evidence="3">histidine kinase</fullName>
        <ecNumber evidence="3">2.7.13.3</ecNumber>
    </recommendedName>
</protein>
<evidence type="ECO:0000256" key="13">
    <source>
        <dbReference type="ARBA" id="ARBA00023136"/>
    </source>
</evidence>
<evidence type="ECO:0000259" key="15">
    <source>
        <dbReference type="PROSITE" id="PS50109"/>
    </source>
</evidence>
<dbReference type="InterPro" id="IPR003018">
    <property type="entry name" value="GAF"/>
</dbReference>
<dbReference type="Pfam" id="PF07694">
    <property type="entry name" value="5TM-5TMR_LYT"/>
    <property type="match status" value="1"/>
</dbReference>
<evidence type="ECO:0000256" key="3">
    <source>
        <dbReference type="ARBA" id="ARBA00012438"/>
    </source>
</evidence>
<dbReference type="InterPro" id="IPR010559">
    <property type="entry name" value="Sig_transdc_His_kin_internal"/>
</dbReference>
<dbReference type="EMBL" id="BAAACX010000018">
    <property type="protein sequence ID" value="GAA0404741.1"/>
    <property type="molecule type" value="Genomic_DNA"/>
</dbReference>
<keyword evidence="17" id="KW-1185">Reference proteome</keyword>
<dbReference type="EC" id="2.7.13.3" evidence="3"/>
<evidence type="ECO:0000256" key="5">
    <source>
        <dbReference type="ARBA" id="ARBA00022553"/>
    </source>
</evidence>
<dbReference type="Pfam" id="PF06580">
    <property type="entry name" value="His_kinase"/>
    <property type="match status" value="1"/>
</dbReference>
<dbReference type="PANTHER" id="PTHR34220:SF7">
    <property type="entry name" value="SENSOR HISTIDINE KINASE YPDA"/>
    <property type="match status" value="1"/>
</dbReference>
<evidence type="ECO:0000256" key="1">
    <source>
        <dbReference type="ARBA" id="ARBA00000085"/>
    </source>
</evidence>
<evidence type="ECO:0000256" key="8">
    <source>
        <dbReference type="ARBA" id="ARBA00022741"/>
    </source>
</evidence>
<dbReference type="InterPro" id="IPR050640">
    <property type="entry name" value="Bact_2-comp_sensor_kinase"/>
</dbReference>
<dbReference type="Pfam" id="PF02518">
    <property type="entry name" value="HATPase_c"/>
    <property type="match status" value="1"/>
</dbReference>
<reference evidence="16 17" key="1">
    <citation type="journal article" date="2019" name="Int. J. Syst. Evol. Microbiol.">
        <title>The Global Catalogue of Microorganisms (GCM) 10K type strain sequencing project: providing services to taxonomists for standard genome sequencing and annotation.</title>
        <authorList>
            <consortium name="The Broad Institute Genomics Platform"/>
            <consortium name="The Broad Institute Genome Sequencing Center for Infectious Disease"/>
            <person name="Wu L."/>
            <person name="Ma J."/>
        </authorList>
    </citation>
    <scope>NUCLEOTIDE SEQUENCE [LARGE SCALE GENOMIC DNA]</scope>
    <source>
        <strain evidence="16 17">JCM 12774</strain>
    </source>
</reference>
<feature type="transmembrane region" description="Helical" evidence="14">
    <location>
        <begin position="118"/>
        <end position="141"/>
    </location>
</feature>
<keyword evidence="13 14" id="KW-0472">Membrane</keyword>
<keyword evidence="11 14" id="KW-1133">Transmembrane helix</keyword>
<dbReference type="InterPro" id="IPR011620">
    <property type="entry name" value="Sig_transdc_His_kinase_LytS_TM"/>
</dbReference>
<comment type="subcellular location">
    <subcellularLocation>
        <location evidence="2">Cell membrane</location>
        <topology evidence="2">Multi-pass membrane protein</topology>
    </subcellularLocation>
</comment>
<keyword evidence="9 16" id="KW-0418">Kinase</keyword>
<evidence type="ECO:0000256" key="9">
    <source>
        <dbReference type="ARBA" id="ARBA00022777"/>
    </source>
</evidence>
<dbReference type="SUPFAM" id="SSF55874">
    <property type="entry name" value="ATPase domain of HSP90 chaperone/DNA topoisomerase II/histidine kinase"/>
    <property type="match status" value="1"/>
</dbReference>
<evidence type="ECO:0000256" key="2">
    <source>
        <dbReference type="ARBA" id="ARBA00004651"/>
    </source>
</evidence>
<feature type="transmembrane region" description="Helical" evidence="14">
    <location>
        <begin position="153"/>
        <end position="175"/>
    </location>
</feature>
<keyword evidence="8" id="KW-0547">Nucleotide-binding</keyword>